<dbReference type="EMBL" id="JANGCH010000001">
    <property type="protein sequence ID" value="MCQ5120800.1"/>
    <property type="molecule type" value="Genomic_DNA"/>
</dbReference>
<comment type="caution">
    <text evidence="8">The sequence shown here is derived from an EMBL/GenBank/DDBJ whole genome shotgun (WGS) entry which is preliminary data.</text>
</comment>
<keyword evidence="6" id="KW-0732">Signal</keyword>
<proteinExistence type="predicted"/>
<dbReference type="RefSeq" id="WP_102267412.1">
    <property type="nucleotide sequence ID" value="NZ_CALVCM010000010.1"/>
</dbReference>
<evidence type="ECO:0000313" key="8">
    <source>
        <dbReference type="EMBL" id="MCQ5120800.1"/>
    </source>
</evidence>
<organism evidence="8 9">
    <name type="scientific">Massilicoli timonensis</name>
    <dbReference type="NCBI Taxonomy" id="2015901"/>
    <lineage>
        <taxon>Bacteria</taxon>
        <taxon>Bacillati</taxon>
        <taxon>Bacillota</taxon>
        <taxon>Erysipelotrichia</taxon>
        <taxon>Erysipelotrichales</taxon>
        <taxon>Erysipelotrichaceae</taxon>
        <taxon>Massilicoli</taxon>
    </lineage>
</organism>
<evidence type="ECO:0000256" key="6">
    <source>
        <dbReference type="SAM" id="SignalP"/>
    </source>
</evidence>
<keyword evidence="3" id="KW-0285">Flavoprotein</keyword>
<keyword evidence="2" id="KW-0597">Phosphoprotein</keyword>
<sequence length="168" mass="18004">MKKILHLTIFLAVVAAVAGGALAFANDLTTPIIEKNQLAAEKESLKILYPEASDFKSVALKGDSKTIQKIFQVDDTTYIFKMQVAGYKDGTVFMVAINTEGDLLKYHAISNGDTSGIGTKVTEDAFKASLEGKKANEPLDTISGATVSSKPVVEGIHEAAAYVDEYLK</sequence>
<name>A0ABT1SHW6_9FIRM</name>
<dbReference type="SMART" id="SM00900">
    <property type="entry name" value="FMN_bind"/>
    <property type="match status" value="1"/>
</dbReference>
<gene>
    <name evidence="8" type="ORF">NE663_00825</name>
</gene>
<keyword evidence="4" id="KW-0288">FMN</keyword>
<dbReference type="Proteomes" id="UP001524435">
    <property type="component" value="Unassembled WGS sequence"/>
</dbReference>
<protein>
    <submittedName>
        <fullName evidence="8">FMN-binding protein</fullName>
    </submittedName>
</protein>
<evidence type="ECO:0000256" key="4">
    <source>
        <dbReference type="ARBA" id="ARBA00022643"/>
    </source>
</evidence>
<evidence type="ECO:0000313" key="9">
    <source>
        <dbReference type="Proteomes" id="UP001524435"/>
    </source>
</evidence>
<accession>A0ABT1SHW6</accession>
<dbReference type="PANTHER" id="PTHR36118">
    <property type="entry name" value="ION-TRANSLOCATING OXIDOREDUCTASE COMPLEX SUBUNIT G"/>
    <property type="match status" value="1"/>
</dbReference>
<dbReference type="Pfam" id="PF04205">
    <property type="entry name" value="FMN_bind"/>
    <property type="match status" value="1"/>
</dbReference>
<evidence type="ECO:0000256" key="1">
    <source>
        <dbReference type="ARBA" id="ARBA00022448"/>
    </source>
</evidence>
<feature type="signal peptide" evidence="6">
    <location>
        <begin position="1"/>
        <end position="23"/>
    </location>
</feature>
<keyword evidence="1" id="KW-0813">Transport</keyword>
<feature type="chain" id="PRO_5046428302" evidence="6">
    <location>
        <begin position="24"/>
        <end position="168"/>
    </location>
</feature>
<keyword evidence="5" id="KW-0249">Electron transport</keyword>
<dbReference type="InterPro" id="IPR007329">
    <property type="entry name" value="FMN-bd"/>
</dbReference>
<dbReference type="InterPro" id="IPR010209">
    <property type="entry name" value="Ion_transpt_RnfG/RsxG"/>
</dbReference>
<evidence type="ECO:0000259" key="7">
    <source>
        <dbReference type="SMART" id="SM00900"/>
    </source>
</evidence>
<keyword evidence="9" id="KW-1185">Reference proteome</keyword>
<reference evidence="8 9" key="1">
    <citation type="submission" date="2022-06" db="EMBL/GenBank/DDBJ databases">
        <title>Isolation of gut microbiota from human fecal samples.</title>
        <authorList>
            <person name="Pamer E.G."/>
            <person name="Barat B."/>
            <person name="Waligurski E."/>
            <person name="Medina S."/>
            <person name="Paddock L."/>
            <person name="Mostad J."/>
        </authorList>
    </citation>
    <scope>NUCLEOTIDE SEQUENCE [LARGE SCALE GENOMIC DNA]</scope>
    <source>
        <strain evidence="8 9">DFI.6.1</strain>
    </source>
</reference>
<evidence type="ECO:0000256" key="2">
    <source>
        <dbReference type="ARBA" id="ARBA00022553"/>
    </source>
</evidence>
<evidence type="ECO:0000256" key="3">
    <source>
        <dbReference type="ARBA" id="ARBA00022630"/>
    </source>
</evidence>
<dbReference type="PANTHER" id="PTHR36118:SF1">
    <property type="entry name" value="ION-TRANSLOCATING OXIDOREDUCTASE COMPLEX SUBUNIT G"/>
    <property type="match status" value="1"/>
</dbReference>
<feature type="domain" description="FMN-binding" evidence="7">
    <location>
        <begin position="86"/>
        <end position="163"/>
    </location>
</feature>
<evidence type="ECO:0000256" key="5">
    <source>
        <dbReference type="ARBA" id="ARBA00022982"/>
    </source>
</evidence>